<dbReference type="STRING" id="1531966.A0A0A1TB02"/>
<evidence type="ECO:0000313" key="2">
    <source>
        <dbReference type="EMBL" id="CEJ82554.1"/>
    </source>
</evidence>
<gene>
    <name evidence="2" type="ORF">VHEMI02613</name>
</gene>
<keyword evidence="3" id="KW-1185">Reference proteome</keyword>
<sequence>MSTGNKELFEKGVKIRREVVGDEYVTRALENGSSEFAFVNQQFVTEYCWGTVWARDGLDRKQRSLLNLGILTAIKSWPELGVHVRGAINNGLTELEIREALLHAAVYCGAPAGMEAFKVAERVLNEMAEKGEHKRELNGMAPDAAQQK</sequence>
<proteinExistence type="predicted"/>
<name>A0A0A1TB02_9HYPO</name>
<dbReference type="InterPro" id="IPR052512">
    <property type="entry name" value="4CMD/NDH-1_regulator"/>
</dbReference>
<dbReference type="EMBL" id="CDHN01000001">
    <property type="protein sequence ID" value="CEJ82554.1"/>
    <property type="molecule type" value="Genomic_DNA"/>
</dbReference>
<organism evidence="2 3">
    <name type="scientific">[Torrubiella] hemipterigena</name>
    <dbReference type="NCBI Taxonomy" id="1531966"/>
    <lineage>
        <taxon>Eukaryota</taxon>
        <taxon>Fungi</taxon>
        <taxon>Dikarya</taxon>
        <taxon>Ascomycota</taxon>
        <taxon>Pezizomycotina</taxon>
        <taxon>Sordariomycetes</taxon>
        <taxon>Hypocreomycetidae</taxon>
        <taxon>Hypocreales</taxon>
        <taxon>Clavicipitaceae</taxon>
        <taxon>Clavicipitaceae incertae sedis</taxon>
        <taxon>'Torrubiella' clade</taxon>
    </lineage>
</organism>
<dbReference type="InterPro" id="IPR003779">
    <property type="entry name" value="CMD-like"/>
</dbReference>
<dbReference type="PANTHER" id="PTHR33570">
    <property type="entry name" value="4-CARBOXYMUCONOLACTONE DECARBOXYLASE FAMILY PROTEIN"/>
    <property type="match status" value="1"/>
</dbReference>
<dbReference type="Proteomes" id="UP000039046">
    <property type="component" value="Unassembled WGS sequence"/>
</dbReference>
<accession>A0A0A1TB02</accession>
<feature type="domain" description="Carboxymuconolactone decarboxylase-like" evidence="1">
    <location>
        <begin position="41"/>
        <end position="121"/>
    </location>
</feature>
<evidence type="ECO:0000313" key="3">
    <source>
        <dbReference type="Proteomes" id="UP000039046"/>
    </source>
</evidence>
<reference evidence="2 3" key="1">
    <citation type="journal article" date="2015" name="Genome Announc.">
        <title>Draft Genome Sequence and Gene Annotation of the Entomopathogenic Fungus Verticillium hemipterigenum.</title>
        <authorList>
            <person name="Horn F."/>
            <person name="Habel A."/>
            <person name="Scharf D.H."/>
            <person name="Dworschak J."/>
            <person name="Brakhage A.A."/>
            <person name="Guthke R."/>
            <person name="Hertweck C."/>
            <person name="Linde J."/>
        </authorList>
    </citation>
    <scope>NUCLEOTIDE SEQUENCE [LARGE SCALE GENOMIC DNA]</scope>
</reference>
<dbReference type="Pfam" id="PF02627">
    <property type="entry name" value="CMD"/>
    <property type="match status" value="1"/>
</dbReference>
<dbReference type="Gene3D" id="1.20.1290.10">
    <property type="entry name" value="AhpD-like"/>
    <property type="match status" value="1"/>
</dbReference>
<dbReference type="PANTHER" id="PTHR33570:SF2">
    <property type="entry name" value="CARBOXYMUCONOLACTONE DECARBOXYLASE-LIKE DOMAIN-CONTAINING PROTEIN"/>
    <property type="match status" value="1"/>
</dbReference>
<dbReference type="SUPFAM" id="SSF69118">
    <property type="entry name" value="AhpD-like"/>
    <property type="match status" value="1"/>
</dbReference>
<dbReference type="AlphaFoldDB" id="A0A0A1TB02"/>
<protein>
    <recommendedName>
        <fullName evidence="1">Carboxymuconolactone decarboxylase-like domain-containing protein</fullName>
    </recommendedName>
</protein>
<dbReference type="HOGENOM" id="CLU_070025_3_2_1"/>
<dbReference type="InterPro" id="IPR029032">
    <property type="entry name" value="AhpD-like"/>
</dbReference>
<dbReference type="OrthoDB" id="104509at2759"/>
<evidence type="ECO:0000259" key="1">
    <source>
        <dbReference type="Pfam" id="PF02627"/>
    </source>
</evidence>
<dbReference type="GO" id="GO:0051920">
    <property type="term" value="F:peroxiredoxin activity"/>
    <property type="evidence" value="ECO:0007669"/>
    <property type="project" value="InterPro"/>
</dbReference>